<reference evidence="2 3" key="1">
    <citation type="journal article" date="2014" name="BMC Genomics">
        <title>Genome sequencing of four Aureobasidium pullulans varieties: biotechnological potential, stress tolerance, and description of new species.</title>
        <authorList>
            <person name="Gostin Ar C."/>
            <person name="Ohm R.A."/>
            <person name="Kogej T."/>
            <person name="Sonjak S."/>
            <person name="Turk M."/>
            <person name="Zajc J."/>
            <person name="Zalar P."/>
            <person name="Grube M."/>
            <person name="Sun H."/>
            <person name="Han J."/>
            <person name="Sharma A."/>
            <person name="Chiniquy J."/>
            <person name="Ngan C.Y."/>
            <person name="Lipzen A."/>
            <person name="Barry K."/>
            <person name="Grigoriev I.V."/>
            <person name="Gunde-Cimerman N."/>
        </authorList>
    </citation>
    <scope>NUCLEOTIDE SEQUENCE [LARGE SCALE GENOMIC DNA]</scope>
    <source>
        <strain evidence="2 3">CBS 147.97</strain>
    </source>
</reference>
<feature type="region of interest" description="Disordered" evidence="1">
    <location>
        <begin position="18"/>
        <end position="74"/>
    </location>
</feature>
<dbReference type="GeneID" id="25416675"/>
<protein>
    <submittedName>
        <fullName evidence="2">Uncharacterized protein</fullName>
    </submittedName>
</protein>
<keyword evidence="3" id="KW-1185">Reference proteome</keyword>
<evidence type="ECO:0000313" key="3">
    <source>
        <dbReference type="Proteomes" id="UP000027730"/>
    </source>
</evidence>
<sequence length="157" mass="16677">MSDLESYLPAPVAPLALKKKIPKSKAPSAPKTSTNSSQPPATPLKATASSTKQRTKAKGQRSADPGNVASRPHWPAHDYLSRAVSDNIVLRLGNPIDGIVPPQKGVEYLQSLITCLKVPASCDGYDGVPAQQGWATKTHMATELRANLMPVMATLVL</sequence>
<dbReference type="AlphaFoldDB" id="A0A074WMI2"/>
<organism evidence="2 3">
    <name type="scientific">Aureobasidium namibiae CBS 147.97</name>
    <dbReference type="NCBI Taxonomy" id="1043004"/>
    <lineage>
        <taxon>Eukaryota</taxon>
        <taxon>Fungi</taxon>
        <taxon>Dikarya</taxon>
        <taxon>Ascomycota</taxon>
        <taxon>Pezizomycotina</taxon>
        <taxon>Dothideomycetes</taxon>
        <taxon>Dothideomycetidae</taxon>
        <taxon>Dothideales</taxon>
        <taxon>Saccotheciaceae</taxon>
        <taxon>Aureobasidium</taxon>
    </lineage>
</organism>
<evidence type="ECO:0000256" key="1">
    <source>
        <dbReference type="SAM" id="MobiDB-lite"/>
    </source>
</evidence>
<gene>
    <name evidence="2" type="ORF">M436DRAFT_80759</name>
</gene>
<name>A0A074WMI2_9PEZI</name>
<dbReference type="EMBL" id="KL584707">
    <property type="protein sequence ID" value="KEQ74325.1"/>
    <property type="molecule type" value="Genomic_DNA"/>
</dbReference>
<dbReference type="RefSeq" id="XP_013428781.1">
    <property type="nucleotide sequence ID" value="XM_013573327.1"/>
</dbReference>
<proteinExistence type="predicted"/>
<accession>A0A074WMI2</accession>
<evidence type="ECO:0000313" key="2">
    <source>
        <dbReference type="EMBL" id="KEQ74325.1"/>
    </source>
</evidence>
<dbReference type="HOGENOM" id="CLU_1677493_0_0_1"/>
<dbReference type="Proteomes" id="UP000027730">
    <property type="component" value="Unassembled WGS sequence"/>
</dbReference>